<name>A0ABR2FZ54_9ROSI</name>
<accession>A0ABR2FZ54</accession>
<organism evidence="7 8">
    <name type="scientific">Hibiscus sabdariffa</name>
    <name type="common">roselle</name>
    <dbReference type="NCBI Taxonomy" id="183260"/>
    <lineage>
        <taxon>Eukaryota</taxon>
        <taxon>Viridiplantae</taxon>
        <taxon>Streptophyta</taxon>
        <taxon>Embryophyta</taxon>
        <taxon>Tracheophyta</taxon>
        <taxon>Spermatophyta</taxon>
        <taxon>Magnoliopsida</taxon>
        <taxon>eudicotyledons</taxon>
        <taxon>Gunneridae</taxon>
        <taxon>Pentapetalae</taxon>
        <taxon>rosids</taxon>
        <taxon>malvids</taxon>
        <taxon>Malvales</taxon>
        <taxon>Malvaceae</taxon>
        <taxon>Malvoideae</taxon>
        <taxon>Hibiscus</taxon>
    </lineage>
</organism>
<dbReference type="EMBL" id="JBBPBM010000004">
    <property type="protein sequence ID" value="KAK8589319.1"/>
    <property type="molecule type" value="Genomic_DNA"/>
</dbReference>
<evidence type="ECO:0000256" key="5">
    <source>
        <dbReference type="ARBA" id="ARBA00023136"/>
    </source>
</evidence>
<evidence type="ECO:0000256" key="2">
    <source>
        <dbReference type="ARBA" id="ARBA00008707"/>
    </source>
</evidence>
<keyword evidence="5 6" id="KW-0472">Membrane</keyword>
<comment type="caution">
    <text evidence="7">The sequence shown here is derived from an EMBL/GenBank/DDBJ whole genome shotgun (WGS) entry which is preliminary data.</text>
</comment>
<dbReference type="Pfam" id="PF05078">
    <property type="entry name" value="DUF679"/>
    <property type="match status" value="1"/>
</dbReference>
<dbReference type="InterPro" id="IPR007770">
    <property type="entry name" value="DMP"/>
</dbReference>
<reference evidence="7 8" key="1">
    <citation type="journal article" date="2024" name="G3 (Bethesda)">
        <title>Genome assembly of Hibiscus sabdariffa L. provides insights into metabolisms of medicinal natural products.</title>
        <authorList>
            <person name="Kim T."/>
        </authorList>
    </citation>
    <scope>NUCLEOTIDE SEQUENCE [LARGE SCALE GENOMIC DNA]</scope>
    <source>
        <strain evidence="7">TK-2024</strain>
        <tissue evidence="7">Old leaves</tissue>
    </source>
</reference>
<evidence type="ECO:0000256" key="3">
    <source>
        <dbReference type="ARBA" id="ARBA00022692"/>
    </source>
</evidence>
<dbReference type="Proteomes" id="UP001472677">
    <property type="component" value="Unassembled WGS sequence"/>
</dbReference>
<gene>
    <name evidence="7" type="ORF">V6N12_023721</name>
</gene>
<sequence>MVVTSNSKGALPLSAHKALPGSANLANLLPTGTVFAFQAIIPSFSNNGKCETVHKYMTLGVIIVCSLVCFLSSFTDSFVGDDGKLYYGIATMNGLWVFNDDNDDDLDLEKNQEETREMLKKDSSQWFVHALPNQTERDWIC</sequence>
<proteinExistence type="inferred from homology"/>
<evidence type="ECO:0000313" key="8">
    <source>
        <dbReference type="Proteomes" id="UP001472677"/>
    </source>
</evidence>
<evidence type="ECO:0000256" key="6">
    <source>
        <dbReference type="SAM" id="Phobius"/>
    </source>
</evidence>
<dbReference type="PANTHER" id="PTHR31621:SF5">
    <property type="entry name" value="PROTEIN DMP10"/>
    <property type="match status" value="1"/>
</dbReference>
<feature type="transmembrane region" description="Helical" evidence="6">
    <location>
        <begin position="56"/>
        <end position="75"/>
    </location>
</feature>
<comment type="similarity">
    <text evidence="2">Belongs to the plant DMP1 protein family.</text>
</comment>
<keyword evidence="3 6" id="KW-0812">Transmembrane</keyword>
<evidence type="ECO:0000256" key="4">
    <source>
        <dbReference type="ARBA" id="ARBA00022989"/>
    </source>
</evidence>
<evidence type="ECO:0000256" key="1">
    <source>
        <dbReference type="ARBA" id="ARBA00004141"/>
    </source>
</evidence>
<keyword evidence="8" id="KW-1185">Reference proteome</keyword>
<keyword evidence="4 6" id="KW-1133">Transmembrane helix</keyword>
<comment type="subcellular location">
    <subcellularLocation>
        <location evidence="1">Membrane</location>
        <topology evidence="1">Multi-pass membrane protein</topology>
    </subcellularLocation>
</comment>
<evidence type="ECO:0000313" key="7">
    <source>
        <dbReference type="EMBL" id="KAK8589319.1"/>
    </source>
</evidence>
<dbReference type="PANTHER" id="PTHR31621">
    <property type="entry name" value="PROTEIN DMP3"/>
    <property type="match status" value="1"/>
</dbReference>
<protein>
    <submittedName>
        <fullName evidence="7">Uncharacterized protein</fullName>
    </submittedName>
</protein>